<sequence length="60" mass="6721">MGTINPKIVDELNKIIKIANDNNGGEISESFIRDTIHDVNTDQDLFYNVIDYLSTHGVSL</sequence>
<dbReference type="Proteomes" id="UP000823928">
    <property type="component" value="Unassembled WGS sequence"/>
</dbReference>
<reference evidence="1" key="2">
    <citation type="journal article" date="2021" name="PeerJ">
        <title>Extensive microbial diversity within the chicken gut microbiome revealed by metagenomics and culture.</title>
        <authorList>
            <person name="Gilroy R."/>
            <person name="Ravi A."/>
            <person name="Getino M."/>
            <person name="Pursley I."/>
            <person name="Horton D.L."/>
            <person name="Alikhan N.F."/>
            <person name="Baker D."/>
            <person name="Gharbi K."/>
            <person name="Hall N."/>
            <person name="Watson M."/>
            <person name="Adriaenssens E.M."/>
            <person name="Foster-Nyarko E."/>
            <person name="Jarju S."/>
            <person name="Secka A."/>
            <person name="Antonio M."/>
            <person name="Oren A."/>
            <person name="Chaudhuri R.R."/>
            <person name="La Ragione R."/>
            <person name="Hildebrand F."/>
            <person name="Pallen M.J."/>
        </authorList>
    </citation>
    <scope>NUCLEOTIDE SEQUENCE</scope>
    <source>
        <strain evidence="1">6276</strain>
    </source>
</reference>
<comment type="caution">
    <text evidence="1">The sequence shown here is derived from an EMBL/GenBank/DDBJ whole genome shotgun (WGS) entry which is preliminary data.</text>
</comment>
<dbReference type="EMBL" id="DVIU01000262">
    <property type="protein sequence ID" value="HIS37477.1"/>
    <property type="molecule type" value="Genomic_DNA"/>
</dbReference>
<name>A0A9D1F1T4_9BACT</name>
<accession>A0A9D1F1T4</accession>
<gene>
    <name evidence="1" type="ORF">IAC10_12805</name>
</gene>
<protein>
    <submittedName>
        <fullName evidence="1">Uncharacterized protein</fullName>
    </submittedName>
</protein>
<organism evidence="1 2">
    <name type="scientific">Candidatus Scatousia excrementigallinarum</name>
    <dbReference type="NCBI Taxonomy" id="2840935"/>
    <lineage>
        <taxon>Bacteria</taxon>
        <taxon>Candidatus Scatousia</taxon>
    </lineage>
</organism>
<proteinExistence type="predicted"/>
<reference evidence="1" key="1">
    <citation type="submission" date="2020-10" db="EMBL/GenBank/DDBJ databases">
        <authorList>
            <person name="Gilroy R."/>
        </authorList>
    </citation>
    <scope>NUCLEOTIDE SEQUENCE</scope>
    <source>
        <strain evidence="1">6276</strain>
    </source>
</reference>
<evidence type="ECO:0000313" key="1">
    <source>
        <dbReference type="EMBL" id="HIS37477.1"/>
    </source>
</evidence>
<dbReference type="AlphaFoldDB" id="A0A9D1F1T4"/>
<evidence type="ECO:0000313" key="2">
    <source>
        <dbReference type="Proteomes" id="UP000823928"/>
    </source>
</evidence>